<sequence>MGRCHCTHFSSYPRILFDSVRFNRHTKK</sequence>
<accession>A0A0B0PN55</accession>
<proteinExistence type="predicted"/>
<name>A0A0B0PN55_GOSAR</name>
<evidence type="ECO:0000313" key="1">
    <source>
        <dbReference type="EMBL" id="KHG24821.1"/>
    </source>
</evidence>
<dbReference type="Proteomes" id="UP000032142">
    <property type="component" value="Unassembled WGS sequence"/>
</dbReference>
<evidence type="ECO:0000313" key="2">
    <source>
        <dbReference type="Proteomes" id="UP000032142"/>
    </source>
</evidence>
<organism evidence="1 2">
    <name type="scientific">Gossypium arboreum</name>
    <name type="common">Tree cotton</name>
    <name type="synonym">Gossypium nanking</name>
    <dbReference type="NCBI Taxonomy" id="29729"/>
    <lineage>
        <taxon>Eukaryota</taxon>
        <taxon>Viridiplantae</taxon>
        <taxon>Streptophyta</taxon>
        <taxon>Embryophyta</taxon>
        <taxon>Tracheophyta</taxon>
        <taxon>Spermatophyta</taxon>
        <taxon>Magnoliopsida</taxon>
        <taxon>eudicotyledons</taxon>
        <taxon>Gunneridae</taxon>
        <taxon>Pentapetalae</taxon>
        <taxon>rosids</taxon>
        <taxon>malvids</taxon>
        <taxon>Malvales</taxon>
        <taxon>Malvaceae</taxon>
        <taxon>Malvoideae</taxon>
        <taxon>Gossypium</taxon>
    </lineage>
</organism>
<dbReference type="EMBL" id="KN430191">
    <property type="protein sequence ID" value="KHG24821.1"/>
    <property type="molecule type" value="Genomic_DNA"/>
</dbReference>
<gene>
    <name evidence="1" type="ORF">F383_31104</name>
</gene>
<keyword evidence="2" id="KW-1185">Reference proteome</keyword>
<protein>
    <submittedName>
        <fullName evidence="1">Uncharacterized protein</fullName>
    </submittedName>
</protein>
<dbReference type="AlphaFoldDB" id="A0A0B0PN55"/>
<reference evidence="2" key="1">
    <citation type="submission" date="2014-09" db="EMBL/GenBank/DDBJ databases">
        <authorList>
            <person name="Mudge J."/>
            <person name="Ramaraj T."/>
            <person name="Lindquist I.E."/>
            <person name="Bharti A.K."/>
            <person name="Sundararajan A."/>
            <person name="Cameron C.T."/>
            <person name="Woodward J.E."/>
            <person name="May G.D."/>
            <person name="Brubaker C."/>
            <person name="Broadhvest J."/>
            <person name="Wilkins T.A."/>
        </authorList>
    </citation>
    <scope>NUCLEOTIDE SEQUENCE</scope>
    <source>
        <strain evidence="2">cv. AKA8401</strain>
    </source>
</reference>